<accession>A0AA38SKN4</accession>
<sequence>MPTLVFTPLATHFLLNKEMFHFITGTQHIIYQVFIWKIDIETEGSCPAFELHFYTSSQLESGTTEALPEQWEIYTTCLTMSKDIKTVTLSELYGILLNREQQKKLKKNLIRDTKDSKSITLALVSDLVPAIATPSSVTITELESSDSGLSESDPDFNESLALLTRSFKKFAKKGNFQRRKPLTLTDKPKTEIVDKTTATC</sequence>
<name>A0AA38SKN4_9ASTR</name>
<organism evidence="1 2">
    <name type="scientific">Centaurea solstitialis</name>
    <name type="common">yellow star-thistle</name>
    <dbReference type="NCBI Taxonomy" id="347529"/>
    <lineage>
        <taxon>Eukaryota</taxon>
        <taxon>Viridiplantae</taxon>
        <taxon>Streptophyta</taxon>
        <taxon>Embryophyta</taxon>
        <taxon>Tracheophyta</taxon>
        <taxon>Spermatophyta</taxon>
        <taxon>Magnoliopsida</taxon>
        <taxon>eudicotyledons</taxon>
        <taxon>Gunneridae</taxon>
        <taxon>Pentapetalae</taxon>
        <taxon>asterids</taxon>
        <taxon>campanulids</taxon>
        <taxon>Asterales</taxon>
        <taxon>Asteraceae</taxon>
        <taxon>Carduoideae</taxon>
        <taxon>Cardueae</taxon>
        <taxon>Centaureinae</taxon>
        <taxon>Centaurea</taxon>
    </lineage>
</organism>
<proteinExistence type="predicted"/>
<reference evidence="1" key="1">
    <citation type="submission" date="2023-03" db="EMBL/GenBank/DDBJ databases">
        <title>Chromosome-scale reference genome and RAD-based genetic map of yellow starthistle (Centaurea solstitialis) reveal putative structural variation and QTLs associated with invader traits.</title>
        <authorList>
            <person name="Reatini B."/>
            <person name="Cang F.A."/>
            <person name="Jiang Q."/>
            <person name="Mckibben M.T.W."/>
            <person name="Barker M.S."/>
            <person name="Rieseberg L.H."/>
            <person name="Dlugosch K.M."/>
        </authorList>
    </citation>
    <scope>NUCLEOTIDE SEQUENCE</scope>
    <source>
        <strain evidence="1">CAN-66</strain>
        <tissue evidence="1">Leaf</tissue>
    </source>
</reference>
<comment type="caution">
    <text evidence="1">The sequence shown here is derived from an EMBL/GenBank/DDBJ whole genome shotgun (WGS) entry which is preliminary data.</text>
</comment>
<keyword evidence="2" id="KW-1185">Reference proteome</keyword>
<dbReference type="Proteomes" id="UP001172457">
    <property type="component" value="Chromosome 6"/>
</dbReference>
<gene>
    <name evidence="1" type="ORF">OSB04_024207</name>
</gene>
<evidence type="ECO:0000313" key="1">
    <source>
        <dbReference type="EMBL" id="KAJ9544500.1"/>
    </source>
</evidence>
<protein>
    <submittedName>
        <fullName evidence="1">Uncharacterized protein</fullName>
    </submittedName>
</protein>
<evidence type="ECO:0000313" key="2">
    <source>
        <dbReference type="Proteomes" id="UP001172457"/>
    </source>
</evidence>
<dbReference type="AlphaFoldDB" id="A0AA38SKN4"/>
<dbReference type="EMBL" id="JARYMX010000006">
    <property type="protein sequence ID" value="KAJ9544500.1"/>
    <property type="molecule type" value="Genomic_DNA"/>
</dbReference>